<sequence length="305" mass="35886">MSRLNYSIDLLQNTYGITCIENQFISALKYLNAPYQAAYVESYIDLYDTVLSFYKLQIEYSYYKGLDRVQVVSSKLDFAEINSQEESFSNMLITLEHSIHRGCPIFIHVDPKKLPRSGEIIPWREDHFIALYGLEQKTIYALDDVPRRLIELSYEAVHEAYQGTVIELKLLAGLNRSSYLEKCRDQMKFIASQSKRLPYWNIDDMLQFDEKSIVYLRDALGIVRISRRRIIAWLHWLAGEYGIRIVGIQEDLATVINSLDRLYAMVEMYRLRNKINYKFINDQFEEMVNLEMAWIIKLNEEGIHG</sequence>
<dbReference type="EMBL" id="JBJURJ010000003">
    <property type="protein sequence ID" value="MFM9327765.1"/>
    <property type="molecule type" value="Genomic_DNA"/>
</dbReference>
<name>A0ACC7NTI3_9BACL</name>
<accession>A0ACC7NTI3</accession>
<proteinExistence type="predicted"/>
<protein>
    <submittedName>
        <fullName evidence="1">Uncharacterized protein</fullName>
    </submittedName>
</protein>
<keyword evidence="2" id="KW-1185">Reference proteome</keyword>
<organism evidence="1 2">
    <name type="scientific">Paenibacillus mesotrionivorans</name>
    <dbReference type="NCBI Taxonomy" id="3160968"/>
    <lineage>
        <taxon>Bacteria</taxon>
        <taxon>Bacillati</taxon>
        <taxon>Bacillota</taxon>
        <taxon>Bacilli</taxon>
        <taxon>Bacillales</taxon>
        <taxon>Paenibacillaceae</taxon>
        <taxon>Paenibacillus</taxon>
    </lineage>
</organism>
<evidence type="ECO:0000313" key="1">
    <source>
        <dbReference type="EMBL" id="MFM9327765.1"/>
    </source>
</evidence>
<gene>
    <name evidence="1" type="ORF">ACI1P1_05550</name>
</gene>
<evidence type="ECO:0000313" key="2">
    <source>
        <dbReference type="Proteomes" id="UP001631969"/>
    </source>
</evidence>
<reference evidence="1" key="1">
    <citation type="submission" date="2024-12" db="EMBL/GenBank/DDBJ databases">
        <authorList>
            <person name="Wu N."/>
        </authorList>
    </citation>
    <scope>NUCLEOTIDE SEQUENCE</scope>
    <source>
        <strain evidence="1">P15</strain>
    </source>
</reference>
<comment type="caution">
    <text evidence="1">The sequence shown here is derived from an EMBL/GenBank/DDBJ whole genome shotgun (WGS) entry which is preliminary data.</text>
</comment>
<dbReference type="Proteomes" id="UP001631969">
    <property type="component" value="Unassembled WGS sequence"/>
</dbReference>